<feature type="compositionally biased region" description="Basic and acidic residues" evidence="9">
    <location>
        <begin position="682"/>
        <end position="702"/>
    </location>
</feature>
<evidence type="ECO:0000256" key="7">
    <source>
        <dbReference type="ARBA" id="ARBA00023242"/>
    </source>
</evidence>
<dbReference type="InterPro" id="IPR035979">
    <property type="entry name" value="RBD_domain_sf"/>
</dbReference>
<keyword evidence="5" id="KW-0862">Zinc</keyword>
<dbReference type="Proteomes" id="UP001275084">
    <property type="component" value="Unassembled WGS sequence"/>
</dbReference>
<gene>
    <name evidence="12" type="ORF">B0T25DRAFT_39020</name>
</gene>
<accession>A0AAJ0HUY7</accession>
<feature type="compositionally biased region" description="Basic and acidic residues" evidence="9">
    <location>
        <begin position="719"/>
        <end position="729"/>
    </location>
</feature>
<name>A0AAJ0HUY7_9PEZI</name>
<dbReference type="PROSITE" id="PS50174">
    <property type="entry name" value="G_PATCH"/>
    <property type="match status" value="1"/>
</dbReference>
<dbReference type="SUPFAM" id="SSF54928">
    <property type="entry name" value="RNA-binding domain, RBD"/>
    <property type="match status" value="2"/>
</dbReference>
<dbReference type="Pfam" id="PF01585">
    <property type="entry name" value="G-patch"/>
    <property type="match status" value="1"/>
</dbReference>
<dbReference type="Gene3D" id="3.30.70.330">
    <property type="match status" value="2"/>
</dbReference>
<evidence type="ECO:0008006" key="14">
    <source>
        <dbReference type="Google" id="ProtNLM"/>
    </source>
</evidence>
<feature type="region of interest" description="Disordered" evidence="9">
    <location>
        <begin position="454"/>
        <end position="490"/>
    </location>
</feature>
<keyword evidence="6" id="KW-0694">RNA-binding</keyword>
<feature type="compositionally biased region" description="Basic and acidic residues" evidence="9">
    <location>
        <begin position="828"/>
        <end position="845"/>
    </location>
</feature>
<evidence type="ECO:0000313" key="12">
    <source>
        <dbReference type="EMBL" id="KAK3363380.1"/>
    </source>
</evidence>
<reference evidence="12" key="1">
    <citation type="journal article" date="2023" name="Mol. Phylogenet. Evol.">
        <title>Genome-scale phylogeny and comparative genomics of the fungal order Sordariales.</title>
        <authorList>
            <person name="Hensen N."/>
            <person name="Bonometti L."/>
            <person name="Westerberg I."/>
            <person name="Brannstrom I.O."/>
            <person name="Guillou S."/>
            <person name="Cros-Aarteil S."/>
            <person name="Calhoun S."/>
            <person name="Haridas S."/>
            <person name="Kuo A."/>
            <person name="Mondo S."/>
            <person name="Pangilinan J."/>
            <person name="Riley R."/>
            <person name="LaButti K."/>
            <person name="Andreopoulos B."/>
            <person name="Lipzen A."/>
            <person name="Chen C."/>
            <person name="Yan M."/>
            <person name="Daum C."/>
            <person name="Ng V."/>
            <person name="Clum A."/>
            <person name="Steindorff A."/>
            <person name="Ohm R.A."/>
            <person name="Martin F."/>
            <person name="Silar P."/>
            <person name="Natvig D.O."/>
            <person name="Lalanne C."/>
            <person name="Gautier V."/>
            <person name="Ament-Velasquez S.L."/>
            <person name="Kruys A."/>
            <person name="Hutchinson M.I."/>
            <person name="Powell A.J."/>
            <person name="Barry K."/>
            <person name="Miller A.N."/>
            <person name="Grigoriev I.V."/>
            <person name="Debuchy R."/>
            <person name="Gladieux P."/>
            <person name="Hiltunen Thoren M."/>
            <person name="Johannesson H."/>
        </authorList>
    </citation>
    <scope>NUCLEOTIDE SEQUENCE</scope>
    <source>
        <strain evidence="12">CBS 955.72</strain>
    </source>
</reference>
<keyword evidence="7" id="KW-0539">Nucleus</keyword>
<feature type="region of interest" description="Disordered" evidence="9">
    <location>
        <begin position="1"/>
        <end position="40"/>
    </location>
</feature>
<evidence type="ECO:0000256" key="4">
    <source>
        <dbReference type="ARBA" id="ARBA00022771"/>
    </source>
</evidence>
<evidence type="ECO:0000313" key="13">
    <source>
        <dbReference type="Proteomes" id="UP001275084"/>
    </source>
</evidence>
<sequence>MVCVPRKKDHQSPPRSLNYDDEDQDHYNNNNNEGVANYYNANSSLDPEVAFAGGGYRGGYPGSRGGSARDAGFDRSRRPARSPVGARYTDEHRDGSHVRQPYGPPAKAIILEDIPDDATERDILYGLDYITRDRHMSSDKVKVARLRYDHNGRRIAFVEFHRRADAENFMETYHPEVSFSLEHSRGVDSELITCGISFNRARDELETAREPLREDEEWDCTRCGAMNYPHRAVCFQCKTERLGAFQPVNLPYSSLTLADNDGYGRDYGASAGPLLTGETDECPQQLPSQYLVVRNLEGSVTEQVLANGIMKLFLDASSEPTKEAPSSTNKLRSTAPTSGTAGLGAKPGSLRRVFLMRDRRSDESWRYGFAEFATVEDAKAATAKFRASARFTIASKPVMVAFIHTGVFVPAFDADPNPKFSFSPIYNPTLRLKYWDERAYPSVLVVSTDLALDGSSPDKQAANDDAGGAGKGAKGASGAKRAKKEKEQAAANKAIAMMPQMQMWAKKSAELHGVKRKLGVDSPSAEDKAEAVSPAATQREDLEDIQPDGPLNPNWTDRYLSHADWDRVACLLCDWEVPAQQVIDDHGYSPYQRKDILIDHEVRVHGHYKDIETKEKAAAKLAALGKEPRSVVRRTPRLRSEVPPAYVSFADFDALRCHLCRRNFKHAQTIWRHEQESELHKRMLEDSKNKERAEAELREKGKALPTMVPDTKTQQQQNRYRDRAQERRQAFRQPNKPSAQQAKGTAEKRKELVAVVEESPAKKSKGAGMLAKMGWTAGVGLGAESAGRTEAIAAEAYAPGVGLGAEGGKLGDATDEAARKTRGNFSDFVEKTRDKARERYERLDR</sequence>
<reference evidence="12" key="2">
    <citation type="submission" date="2023-06" db="EMBL/GenBank/DDBJ databases">
        <authorList>
            <consortium name="Lawrence Berkeley National Laboratory"/>
            <person name="Haridas S."/>
            <person name="Hensen N."/>
            <person name="Bonometti L."/>
            <person name="Westerberg I."/>
            <person name="Brannstrom I.O."/>
            <person name="Guillou S."/>
            <person name="Cros-Aarteil S."/>
            <person name="Calhoun S."/>
            <person name="Kuo A."/>
            <person name="Mondo S."/>
            <person name="Pangilinan J."/>
            <person name="Riley R."/>
            <person name="Labutti K."/>
            <person name="Andreopoulos B."/>
            <person name="Lipzen A."/>
            <person name="Chen C."/>
            <person name="Yanf M."/>
            <person name="Daum C."/>
            <person name="Ng V."/>
            <person name="Clum A."/>
            <person name="Steindorff A."/>
            <person name="Ohm R."/>
            <person name="Martin F."/>
            <person name="Silar P."/>
            <person name="Natvig D."/>
            <person name="Lalanne C."/>
            <person name="Gautier V."/>
            <person name="Ament-Velasquez S.L."/>
            <person name="Kruys A."/>
            <person name="Hutchinson M.I."/>
            <person name="Powell A.J."/>
            <person name="Barry K."/>
            <person name="Miller A.N."/>
            <person name="Grigoriev I.V."/>
            <person name="Debuchy R."/>
            <person name="Gladieux P."/>
            <person name="Thoren M.H."/>
            <person name="Johannesson H."/>
        </authorList>
    </citation>
    <scope>NUCLEOTIDE SEQUENCE</scope>
    <source>
        <strain evidence="12">CBS 955.72</strain>
    </source>
</reference>
<feature type="region of interest" description="Disordered" evidence="9">
    <location>
        <begin position="517"/>
        <end position="551"/>
    </location>
</feature>
<dbReference type="InterPro" id="IPR036443">
    <property type="entry name" value="Znf_RanBP2_sf"/>
</dbReference>
<evidence type="ECO:0000256" key="6">
    <source>
        <dbReference type="ARBA" id="ARBA00022884"/>
    </source>
</evidence>
<dbReference type="PANTHER" id="PTHR13948">
    <property type="entry name" value="RNA-BINDING PROTEIN"/>
    <property type="match status" value="1"/>
</dbReference>
<comment type="caution">
    <text evidence="12">The sequence shown here is derived from an EMBL/GenBank/DDBJ whole genome shotgun (WGS) entry which is preliminary data.</text>
</comment>
<dbReference type="InterPro" id="IPR000467">
    <property type="entry name" value="G_patch_dom"/>
</dbReference>
<feature type="domain" description="G-patch" evidence="10">
    <location>
        <begin position="762"/>
        <end position="808"/>
    </location>
</feature>
<evidence type="ECO:0000256" key="5">
    <source>
        <dbReference type="ARBA" id="ARBA00022833"/>
    </source>
</evidence>
<keyword evidence="3" id="KW-0677">Repeat</keyword>
<dbReference type="InterPro" id="IPR012677">
    <property type="entry name" value="Nucleotide-bd_a/b_plait_sf"/>
</dbReference>
<dbReference type="AlphaFoldDB" id="A0AAJ0HUY7"/>
<dbReference type="EMBL" id="JAUIQD010000001">
    <property type="protein sequence ID" value="KAK3363380.1"/>
    <property type="molecule type" value="Genomic_DNA"/>
</dbReference>
<organism evidence="12 13">
    <name type="scientific">Lasiosphaeria hispida</name>
    <dbReference type="NCBI Taxonomy" id="260671"/>
    <lineage>
        <taxon>Eukaryota</taxon>
        <taxon>Fungi</taxon>
        <taxon>Dikarya</taxon>
        <taxon>Ascomycota</taxon>
        <taxon>Pezizomycotina</taxon>
        <taxon>Sordariomycetes</taxon>
        <taxon>Sordariomycetidae</taxon>
        <taxon>Sordariales</taxon>
        <taxon>Lasiosphaeriaceae</taxon>
        <taxon>Lasiosphaeria</taxon>
    </lineage>
</organism>
<feature type="region of interest" description="Disordered" evidence="9">
    <location>
        <begin position="319"/>
        <end position="345"/>
    </location>
</feature>
<keyword evidence="4 8" id="KW-0863">Zinc-finger</keyword>
<dbReference type="InterPro" id="IPR001876">
    <property type="entry name" value="Znf_RanBP2"/>
</dbReference>
<evidence type="ECO:0000256" key="9">
    <source>
        <dbReference type="SAM" id="MobiDB-lite"/>
    </source>
</evidence>
<evidence type="ECO:0000259" key="10">
    <source>
        <dbReference type="PROSITE" id="PS50174"/>
    </source>
</evidence>
<dbReference type="Pfam" id="PF00641">
    <property type="entry name" value="Zn_ribbon_RanBP"/>
    <property type="match status" value="1"/>
</dbReference>
<feature type="region of interest" description="Disordered" evidence="9">
    <location>
        <begin position="60"/>
        <end position="103"/>
    </location>
</feature>
<feature type="compositionally biased region" description="Polar residues" evidence="9">
    <location>
        <begin position="324"/>
        <end position="340"/>
    </location>
</feature>
<feature type="compositionally biased region" description="Basic and acidic residues" evidence="9">
    <location>
        <begin position="88"/>
        <end position="97"/>
    </location>
</feature>
<dbReference type="Gene3D" id="4.10.1060.10">
    <property type="entry name" value="Zinc finger, RanBP2-type"/>
    <property type="match status" value="1"/>
</dbReference>
<dbReference type="SMART" id="SM00547">
    <property type="entry name" value="ZnF_RBZ"/>
    <property type="match status" value="1"/>
</dbReference>
<dbReference type="PROSITE" id="PS50199">
    <property type="entry name" value="ZF_RANBP2_2"/>
    <property type="match status" value="1"/>
</dbReference>
<dbReference type="SUPFAM" id="SSF90209">
    <property type="entry name" value="Ran binding protein zinc finger-like"/>
    <property type="match status" value="1"/>
</dbReference>
<proteinExistence type="predicted"/>
<dbReference type="GO" id="GO:0005634">
    <property type="term" value="C:nucleus"/>
    <property type="evidence" value="ECO:0007669"/>
    <property type="project" value="UniProtKB-SubCell"/>
</dbReference>
<evidence type="ECO:0000256" key="8">
    <source>
        <dbReference type="PROSITE-ProRule" id="PRU00322"/>
    </source>
</evidence>
<comment type="subcellular location">
    <subcellularLocation>
        <location evidence="1">Nucleus</location>
    </subcellularLocation>
</comment>
<dbReference type="GO" id="GO:0000398">
    <property type="term" value="P:mRNA splicing, via spliceosome"/>
    <property type="evidence" value="ECO:0007669"/>
    <property type="project" value="TreeGrafter"/>
</dbReference>
<keyword evidence="13" id="KW-1185">Reference proteome</keyword>
<feature type="compositionally biased region" description="Low complexity" evidence="9">
    <location>
        <begin position="27"/>
        <end position="40"/>
    </location>
</feature>
<dbReference type="GO" id="GO:0008270">
    <property type="term" value="F:zinc ion binding"/>
    <property type="evidence" value="ECO:0007669"/>
    <property type="project" value="UniProtKB-KW"/>
</dbReference>
<dbReference type="SMART" id="SM00443">
    <property type="entry name" value="G_patch"/>
    <property type="match status" value="1"/>
</dbReference>
<dbReference type="GO" id="GO:0003723">
    <property type="term" value="F:RNA binding"/>
    <property type="evidence" value="ECO:0007669"/>
    <property type="project" value="UniProtKB-KW"/>
</dbReference>
<evidence type="ECO:0000256" key="2">
    <source>
        <dbReference type="ARBA" id="ARBA00022723"/>
    </source>
</evidence>
<dbReference type="PANTHER" id="PTHR13948:SF3">
    <property type="entry name" value="FI21118P1"/>
    <property type="match status" value="1"/>
</dbReference>
<protein>
    <recommendedName>
        <fullName evidence="14">RNA-binding protein</fullName>
    </recommendedName>
</protein>
<keyword evidence="2" id="KW-0479">Metal-binding</keyword>
<evidence type="ECO:0000256" key="3">
    <source>
        <dbReference type="ARBA" id="ARBA00022737"/>
    </source>
</evidence>
<dbReference type="PROSITE" id="PS01358">
    <property type="entry name" value="ZF_RANBP2_1"/>
    <property type="match status" value="1"/>
</dbReference>
<evidence type="ECO:0000256" key="1">
    <source>
        <dbReference type="ARBA" id="ARBA00004123"/>
    </source>
</evidence>
<feature type="region of interest" description="Disordered" evidence="9">
    <location>
        <begin position="682"/>
        <end position="749"/>
    </location>
</feature>
<evidence type="ECO:0000259" key="11">
    <source>
        <dbReference type="PROSITE" id="PS50199"/>
    </source>
</evidence>
<feature type="region of interest" description="Disordered" evidence="9">
    <location>
        <begin position="807"/>
        <end position="845"/>
    </location>
</feature>
<feature type="domain" description="RanBP2-type" evidence="11">
    <location>
        <begin position="213"/>
        <end position="243"/>
    </location>
</feature>